<comment type="caution">
    <text evidence="2">The sequence shown here is derived from an EMBL/GenBank/DDBJ whole genome shotgun (WGS) entry which is preliminary data.</text>
</comment>
<evidence type="ECO:0000259" key="1">
    <source>
        <dbReference type="SMART" id="SM00881"/>
    </source>
</evidence>
<dbReference type="EMBL" id="JACRDE010000111">
    <property type="protein sequence ID" value="MBI5248569.1"/>
    <property type="molecule type" value="Genomic_DNA"/>
</dbReference>
<dbReference type="InterPro" id="IPR003781">
    <property type="entry name" value="CoA-bd"/>
</dbReference>
<dbReference type="InterPro" id="IPR032875">
    <property type="entry name" value="Succ_CoA_lig_flav_dom"/>
</dbReference>
<evidence type="ECO:0000313" key="2">
    <source>
        <dbReference type="EMBL" id="MBI5248569.1"/>
    </source>
</evidence>
<protein>
    <submittedName>
        <fullName evidence="2">CoA-binding protein</fullName>
    </submittedName>
</protein>
<dbReference type="InterPro" id="IPR036291">
    <property type="entry name" value="NAD(P)-bd_dom_sf"/>
</dbReference>
<proteinExistence type="predicted"/>
<name>A0A9D6UZ77_9BACT</name>
<dbReference type="SUPFAM" id="SSF51735">
    <property type="entry name" value="NAD(P)-binding Rossmann-fold domains"/>
    <property type="match status" value="1"/>
</dbReference>
<dbReference type="PANTHER" id="PTHR42793:SF1">
    <property type="entry name" value="PEPTIDYL-LYSINE N-ACETYLTRANSFERASE PATZ"/>
    <property type="match status" value="1"/>
</dbReference>
<evidence type="ECO:0000313" key="3">
    <source>
        <dbReference type="Proteomes" id="UP000807825"/>
    </source>
</evidence>
<dbReference type="SMART" id="SM00881">
    <property type="entry name" value="CoA_binding"/>
    <property type="match status" value="1"/>
</dbReference>
<dbReference type="SUPFAM" id="SSF52210">
    <property type="entry name" value="Succinyl-CoA synthetase domains"/>
    <property type="match status" value="2"/>
</dbReference>
<dbReference type="AlphaFoldDB" id="A0A9D6UZ77"/>
<dbReference type="Proteomes" id="UP000807825">
    <property type="component" value="Unassembled WGS sequence"/>
</dbReference>
<accession>A0A9D6UZ77</accession>
<dbReference type="Gene3D" id="3.40.50.720">
    <property type="entry name" value="NAD(P)-binding Rossmann-like Domain"/>
    <property type="match status" value="1"/>
</dbReference>
<dbReference type="Gene3D" id="3.40.50.261">
    <property type="entry name" value="Succinyl-CoA synthetase domains"/>
    <property type="match status" value="2"/>
</dbReference>
<dbReference type="Pfam" id="PF13607">
    <property type="entry name" value="Succ_CoA_lig"/>
    <property type="match status" value="1"/>
</dbReference>
<sequence>MLKQRPLKSLFLYPRSVVFIGVPRKSGPGTLNPVDNLRNWGYEGQVSIVHPHVKEIAGIPVLQSVSELNVETDLAIVSTPRETVPGIIRECGQRSIRAVIVTNQGFAESDLRGKELQREMLLEARKFGIRLLGPNTLGVYNAFHRFNSSFMPLVRQESPIGVVCQSGVFFVGAIQLLGGMGIGIDVGNASDVNIVDTLEWLGEDERIRVIALHAEEINDGSRFLEVAAKVGRRIPIIALKTGRSQEGAKAATSHSGSLAADDRIISAVFHRTGLVRVQETQDQGDLVRGFIRLPAMKGPRVAVVTLTGAGGIILLDAMERYGLQPARFSPSTCDGVQSLSPDWMPIANPMDIWPAVMKNGMRRAYGRALRDVLADPNVDGVICFALGLGEAEQQHLGAEEVIQQMSEEFDKPVVVWVYGSRTEETINTLERHGRALTVPSLERGIRILAAMMRYSNWKSLRTQ</sequence>
<organism evidence="2 3">
    <name type="scientific">Desulfomonile tiedjei</name>
    <dbReference type="NCBI Taxonomy" id="2358"/>
    <lineage>
        <taxon>Bacteria</taxon>
        <taxon>Pseudomonadati</taxon>
        <taxon>Thermodesulfobacteriota</taxon>
        <taxon>Desulfomonilia</taxon>
        <taxon>Desulfomonilales</taxon>
        <taxon>Desulfomonilaceae</taxon>
        <taxon>Desulfomonile</taxon>
    </lineage>
</organism>
<reference evidence="2" key="1">
    <citation type="submission" date="2020-07" db="EMBL/GenBank/DDBJ databases">
        <title>Huge and variable diversity of episymbiotic CPR bacteria and DPANN archaea in groundwater ecosystems.</title>
        <authorList>
            <person name="He C.Y."/>
            <person name="Keren R."/>
            <person name="Whittaker M."/>
            <person name="Farag I.F."/>
            <person name="Doudna J."/>
            <person name="Cate J.H.D."/>
            <person name="Banfield J.F."/>
        </authorList>
    </citation>
    <scope>NUCLEOTIDE SEQUENCE</scope>
    <source>
        <strain evidence="2">NC_groundwater_1664_Pr3_B-0.1um_52_9</strain>
    </source>
</reference>
<dbReference type="PANTHER" id="PTHR42793">
    <property type="entry name" value="COA BINDING DOMAIN CONTAINING PROTEIN"/>
    <property type="match status" value="1"/>
</dbReference>
<feature type="domain" description="CoA-binding" evidence="1">
    <location>
        <begin position="11"/>
        <end position="106"/>
    </location>
</feature>
<dbReference type="Pfam" id="PF13380">
    <property type="entry name" value="CoA_binding_2"/>
    <property type="match status" value="1"/>
</dbReference>
<gene>
    <name evidence="2" type="ORF">HY912_03670</name>
</gene>
<dbReference type="InterPro" id="IPR016102">
    <property type="entry name" value="Succinyl-CoA_synth-like"/>
</dbReference>